<dbReference type="RefSeq" id="WP_209875921.1">
    <property type="nucleotide sequence ID" value="NZ_JAGGLV010000013.1"/>
</dbReference>
<comment type="caution">
    <text evidence="3">The sequence shown here is derived from an EMBL/GenBank/DDBJ whole genome shotgun (WGS) entry which is preliminary data.</text>
</comment>
<evidence type="ECO:0000313" key="3">
    <source>
        <dbReference type="EMBL" id="MBP2113738.1"/>
    </source>
</evidence>
<comment type="similarity">
    <text evidence="1">Belongs to the DinB family.</text>
</comment>
<dbReference type="InterPro" id="IPR007837">
    <property type="entry name" value="DinB"/>
</dbReference>
<proteinExistence type="inferred from homology"/>
<dbReference type="InterPro" id="IPR034660">
    <property type="entry name" value="DinB/YfiT-like"/>
</dbReference>
<dbReference type="EMBL" id="JAGGLV010000013">
    <property type="protein sequence ID" value="MBP2113738.1"/>
    <property type="molecule type" value="Genomic_DNA"/>
</dbReference>
<evidence type="ECO:0000256" key="2">
    <source>
        <dbReference type="ARBA" id="ARBA00022723"/>
    </source>
</evidence>
<dbReference type="Pfam" id="PF05163">
    <property type="entry name" value="DinB"/>
    <property type="match status" value="1"/>
</dbReference>
<keyword evidence="2" id="KW-0479">Metal-binding</keyword>
<protein>
    <submittedName>
        <fullName evidence="3">Damage-inducible protein DinB</fullName>
    </submittedName>
</protein>
<dbReference type="PANTHER" id="PTHR37302">
    <property type="entry name" value="SLR1116 PROTEIN"/>
    <property type="match status" value="1"/>
</dbReference>
<dbReference type="Proteomes" id="UP000773462">
    <property type="component" value="Unassembled WGS sequence"/>
</dbReference>
<dbReference type="Gene3D" id="1.20.120.450">
    <property type="entry name" value="dinb family like domain"/>
    <property type="match status" value="1"/>
</dbReference>
<accession>A0ABS4NUK6</accession>
<sequence length="159" mass="18323">MQKLFEYNWQVRQDWFNWCSGVDRDELMKPRTGGLGYILPTLYHIVAVEYGWICGGIQERVIEIPAFGEIASLELVQDFSARCHAELAPFVYGWSDELEDRIMVDITDEGEREPHPYGEVMRHVIAHEIHHIGQLSVWAREIGKPPVTANLIGRGLFDK</sequence>
<evidence type="ECO:0000256" key="1">
    <source>
        <dbReference type="ARBA" id="ARBA00008635"/>
    </source>
</evidence>
<evidence type="ECO:0000313" key="4">
    <source>
        <dbReference type="Proteomes" id="UP000773462"/>
    </source>
</evidence>
<name>A0ABS4NUK6_9BACL</name>
<gene>
    <name evidence="3" type="ORF">J2Z70_003899</name>
</gene>
<dbReference type="SUPFAM" id="SSF109854">
    <property type="entry name" value="DinB/YfiT-like putative metalloenzymes"/>
    <property type="match status" value="1"/>
</dbReference>
<reference evidence="3 4" key="1">
    <citation type="submission" date="2021-03" db="EMBL/GenBank/DDBJ databases">
        <title>Genomic Encyclopedia of Type Strains, Phase IV (KMG-IV): sequencing the most valuable type-strain genomes for metagenomic binning, comparative biology and taxonomic classification.</title>
        <authorList>
            <person name="Goeker M."/>
        </authorList>
    </citation>
    <scope>NUCLEOTIDE SEQUENCE [LARGE SCALE GENOMIC DNA]</scope>
    <source>
        <strain evidence="3 4">DSM 101953</strain>
    </source>
</reference>
<organism evidence="3 4">
    <name type="scientific">Paenibacillus silagei</name>
    <dbReference type="NCBI Taxonomy" id="1670801"/>
    <lineage>
        <taxon>Bacteria</taxon>
        <taxon>Bacillati</taxon>
        <taxon>Bacillota</taxon>
        <taxon>Bacilli</taxon>
        <taxon>Bacillales</taxon>
        <taxon>Paenibacillaceae</taxon>
        <taxon>Paenibacillus</taxon>
    </lineage>
</organism>
<dbReference type="PANTHER" id="PTHR37302:SF3">
    <property type="entry name" value="DAMAGE-INDUCIBLE PROTEIN DINB"/>
    <property type="match status" value="1"/>
</dbReference>
<keyword evidence="4" id="KW-1185">Reference proteome</keyword>